<dbReference type="eggNOG" id="COG1063">
    <property type="taxonomic scope" value="Bacteria"/>
</dbReference>
<keyword evidence="1" id="KW-0560">Oxidoreductase</keyword>
<sequence>MRGLLFTPSVPRYVAARLLGKRYPSRALSLQLVTLPEPERPAGFERLKVRLSGICGSDLALLYGKQAPTLSGMFSFPAILGHEILAELGGVRVVVNPVLACLERGLPDCPACARGDDHLCFNVAEGNFGPGMLGFCKDLGGGWAQRMVAHRERIFPIAESVPDERAVLAEPAAVVLHGLRQAWGEGKPWPNPAVHRMHWPAQILVIGAGTIGLLAVKMLRVLGFEGPLWAVARHPRQAELARQLGASQVFPSAQAAQQAAGARRYRGILGSTAWRGGFEGVVEASGSPRGLQEASWAVQEGGRVLLLGAPATALHDFSPYWFREVGLVGSYAYSWDDFAQAVKLLPELEGVEAMVTHKFGLEAWPEAIKTAATRRGIKVVFKP</sequence>
<dbReference type="Gene3D" id="3.40.50.720">
    <property type="entry name" value="NAD(P)-binding Rossmann-like Domain"/>
    <property type="match status" value="1"/>
</dbReference>
<dbReference type="PANTHER" id="PTHR43401:SF2">
    <property type="entry name" value="L-THREONINE 3-DEHYDROGENASE"/>
    <property type="match status" value="1"/>
</dbReference>
<accession>D3PMT5</accession>
<dbReference type="PANTHER" id="PTHR43401">
    <property type="entry name" value="L-THREONINE 3-DEHYDROGENASE"/>
    <property type="match status" value="1"/>
</dbReference>
<evidence type="ECO:0000259" key="3">
    <source>
        <dbReference type="Pfam" id="PF08240"/>
    </source>
</evidence>
<feature type="domain" description="Alcohol dehydrogenase-like N-terminal" evidence="3">
    <location>
        <begin position="47"/>
        <end position="158"/>
    </location>
</feature>
<dbReference type="InterPro" id="IPR013149">
    <property type="entry name" value="ADH-like_C"/>
</dbReference>
<dbReference type="OrthoDB" id="9806940at2"/>
<dbReference type="GO" id="GO:0016491">
    <property type="term" value="F:oxidoreductase activity"/>
    <property type="evidence" value="ECO:0007669"/>
    <property type="project" value="UniProtKB-KW"/>
</dbReference>
<keyword evidence="6" id="KW-1185">Reference proteome</keyword>
<proteinExistence type="predicted"/>
<dbReference type="Proteomes" id="UP000006655">
    <property type="component" value="Chromosome"/>
</dbReference>
<evidence type="ECO:0000313" key="5">
    <source>
        <dbReference type="EMBL" id="AGK03712.1"/>
    </source>
</evidence>
<evidence type="ECO:0000313" key="7">
    <source>
        <dbReference type="Proteomes" id="UP000013026"/>
    </source>
</evidence>
<dbReference type="Gene3D" id="3.90.180.10">
    <property type="entry name" value="Medium-chain alcohol dehydrogenases, catalytic domain"/>
    <property type="match status" value="1"/>
</dbReference>
<dbReference type="Proteomes" id="UP000013026">
    <property type="component" value="Chromosome"/>
</dbReference>
<dbReference type="InterPro" id="IPR036291">
    <property type="entry name" value="NAD(P)-bd_dom_sf"/>
</dbReference>
<dbReference type="RefSeq" id="WP_013012779.1">
    <property type="nucleotide sequence ID" value="NC_013946.1"/>
</dbReference>
<evidence type="ECO:0000313" key="6">
    <source>
        <dbReference type="Proteomes" id="UP000006655"/>
    </source>
</evidence>
<dbReference type="STRING" id="504728.K649_02040"/>
<dbReference type="KEGG" id="mrb:Mrub_0483"/>
<evidence type="ECO:0000256" key="1">
    <source>
        <dbReference type="ARBA" id="ARBA00023002"/>
    </source>
</evidence>
<dbReference type="InterPro" id="IPR011032">
    <property type="entry name" value="GroES-like_sf"/>
</dbReference>
<dbReference type="InterPro" id="IPR050129">
    <property type="entry name" value="Zn_alcohol_dh"/>
</dbReference>
<gene>
    <name evidence="4" type="ordered locus">Mrub_0483</name>
    <name evidence="5" type="ORF">K649_02040</name>
</gene>
<dbReference type="EMBL" id="CP001743">
    <property type="protein sequence ID" value="ADD27260.1"/>
    <property type="molecule type" value="Genomic_DNA"/>
</dbReference>
<dbReference type="EMBL" id="CP005385">
    <property type="protein sequence ID" value="AGK03712.1"/>
    <property type="molecule type" value="Genomic_DNA"/>
</dbReference>
<dbReference type="SUPFAM" id="SSF50129">
    <property type="entry name" value="GroES-like"/>
    <property type="match status" value="1"/>
</dbReference>
<dbReference type="Pfam" id="PF08240">
    <property type="entry name" value="ADH_N"/>
    <property type="match status" value="1"/>
</dbReference>
<organism evidence="5 7">
    <name type="scientific">Meiothermus ruber (strain ATCC 35948 / DSM 1279 / VKM B-1258 / 21)</name>
    <name type="common">Thermus ruber</name>
    <dbReference type="NCBI Taxonomy" id="504728"/>
    <lineage>
        <taxon>Bacteria</taxon>
        <taxon>Thermotogati</taxon>
        <taxon>Deinococcota</taxon>
        <taxon>Deinococci</taxon>
        <taxon>Thermales</taxon>
        <taxon>Thermaceae</taxon>
        <taxon>Meiothermus</taxon>
    </lineage>
</organism>
<dbReference type="InterPro" id="IPR013154">
    <property type="entry name" value="ADH-like_N"/>
</dbReference>
<dbReference type="SUPFAM" id="SSF51735">
    <property type="entry name" value="NAD(P)-binding Rossmann-fold domains"/>
    <property type="match status" value="1"/>
</dbReference>
<dbReference type="AlphaFoldDB" id="D3PMT5"/>
<protein>
    <submittedName>
        <fullName evidence="4">Alcohol dehydrogenase GroES domain protein</fullName>
    </submittedName>
    <submittedName>
        <fullName evidence="5">Alcohol dehydrogenase GroES domain-containing protein</fullName>
    </submittedName>
</protein>
<name>D3PMT5_MEIRD</name>
<feature type="domain" description="Alcohol dehydrogenase-like C-terminal" evidence="2">
    <location>
        <begin position="211"/>
        <end position="345"/>
    </location>
</feature>
<dbReference type="Pfam" id="PF00107">
    <property type="entry name" value="ADH_zinc_N"/>
    <property type="match status" value="1"/>
</dbReference>
<reference evidence="5 7" key="3">
    <citation type="submission" date="2013-04" db="EMBL/GenBank/DDBJ databases">
        <authorList>
            <person name="Chin J."/>
            <person name="Alexander D.H."/>
            <person name="Marks P."/>
            <person name="Korlach J."/>
            <person name="Clum A."/>
            <person name="Copeland A."/>
        </authorList>
    </citation>
    <scope>NUCLEOTIDE SEQUENCE [LARGE SCALE GENOMIC DNA]</scope>
    <source>
        <strain evidence="7">ATCC 35948 / DSM 1279 / VKM B-1258 / 21</strain>
        <strain evidence="5">DSM 1279</strain>
    </source>
</reference>
<dbReference type="PATRIC" id="fig|504728.9.peg.423"/>
<dbReference type="KEGG" id="mre:K649_02040"/>
<reference evidence="4 6" key="1">
    <citation type="journal article" date="2010" name="Stand. Genomic Sci.">
        <title>Complete genome sequence of Meiothermus ruber type strain (21).</title>
        <authorList>
            <person name="Tindall B.J."/>
            <person name="Sikorski J."/>
            <person name="Lucas S."/>
            <person name="Goltsman E."/>
            <person name="Copeland A."/>
            <person name="Glavina Del Rio T."/>
            <person name="Nolan M."/>
            <person name="Tice H."/>
            <person name="Cheng J.F."/>
            <person name="Han C."/>
            <person name="Pitluck S."/>
            <person name="Liolios K."/>
            <person name="Ivanova N."/>
            <person name="Mavromatis K."/>
            <person name="Ovchinnikova G."/>
            <person name="Pati A."/>
            <person name="Fahnrich R."/>
            <person name="Goodwin L."/>
            <person name="Chen A."/>
            <person name="Palaniappan K."/>
            <person name="Land M."/>
            <person name="Hauser L."/>
            <person name="Chang Y.J."/>
            <person name="Jeffries C.D."/>
            <person name="Rohde M."/>
            <person name="Goker M."/>
            <person name="Woyke T."/>
            <person name="Bristow J."/>
            <person name="Eisen J.A."/>
            <person name="Markowitz V."/>
            <person name="Hugenholtz P."/>
            <person name="Kyrpides N.C."/>
            <person name="Klenk H.P."/>
            <person name="Lapidus A."/>
        </authorList>
    </citation>
    <scope>NUCLEOTIDE SEQUENCE [LARGE SCALE GENOMIC DNA]</scope>
    <source>
        <strain evidence="6">ATCC 35948 / DSM 1279 / VKM B-1258 / 21</strain>
        <strain evidence="4">DSM 1279</strain>
    </source>
</reference>
<reference evidence="5" key="2">
    <citation type="submission" date="2013-04" db="EMBL/GenBank/DDBJ databases">
        <title>Non-Hybrid, Finished Microbial Genome Assemblies from Long-Read SMRT Sequencing Data.</title>
        <authorList>
            <person name="Klammer A."/>
            <person name="Drake J."/>
            <person name="Heiner C."/>
            <person name="Clum A."/>
            <person name="Copeland A."/>
            <person name="Huddleston J."/>
            <person name="Eichler E."/>
            <person name="Turner S.W."/>
        </authorList>
    </citation>
    <scope>NUCLEOTIDE SEQUENCE</scope>
    <source>
        <strain evidence="5">DSM 1279</strain>
    </source>
</reference>
<evidence type="ECO:0000259" key="2">
    <source>
        <dbReference type="Pfam" id="PF00107"/>
    </source>
</evidence>
<evidence type="ECO:0000313" key="4">
    <source>
        <dbReference type="EMBL" id="ADD27260.1"/>
    </source>
</evidence>